<evidence type="ECO:0000256" key="4">
    <source>
        <dbReference type="SAM" id="MobiDB-lite"/>
    </source>
</evidence>
<evidence type="ECO:0000313" key="5">
    <source>
        <dbReference type="EMBL" id="KAK9761982.1"/>
    </source>
</evidence>
<keyword evidence="6" id="KW-1185">Reference proteome</keyword>
<dbReference type="Proteomes" id="UP001479436">
    <property type="component" value="Unassembled WGS sequence"/>
</dbReference>
<dbReference type="EMBL" id="JASJQH010001138">
    <property type="protein sequence ID" value="KAK9761982.1"/>
    <property type="molecule type" value="Genomic_DNA"/>
</dbReference>
<name>A0ABR2WKE7_9FUNG</name>
<evidence type="ECO:0000256" key="1">
    <source>
        <dbReference type="ARBA" id="ARBA00004123"/>
    </source>
</evidence>
<keyword evidence="3" id="KW-0539">Nucleus</keyword>
<protein>
    <submittedName>
        <fullName evidence="5">Uncharacterized protein</fullName>
    </submittedName>
</protein>
<gene>
    <name evidence="5" type="ORF">K7432_012693</name>
</gene>
<feature type="region of interest" description="Disordered" evidence="4">
    <location>
        <begin position="59"/>
        <end position="95"/>
    </location>
</feature>
<comment type="similarity">
    <text evidence="2">Belongs to the TLS1 family.</text>
</comment>
<dbReference type="Pfam" id="PF07052">
    <property type="entry name" value="Hep_59"/>
    <property type="match status" value="1"/>
</dbReference>
<reference evidence="5 6" key="1">
    <citation type="submission" date="2023-04" db="EMBL/GenBank/DDBJ databases">
        <title>Genome of Basidiobolus ranarum AG-B5.</title>
        <authorList>
            <person name="Stajich J.E."/>
            <person name="Carter-House D."/>
            <person name="Gryganskyi A."/>
        </authorList>
    </citation>
    <scope>NUCLEOTIDE SEQUENCE [LARGE SCALE GENOMIC DNA]</scope>
    <source>
        <strain evidence="5 6">AG-B5</strain>
    </source>
</reference>
<dbReference type="PANTHER" id="PTHR13486:SF2">
    <property type="entry name" value="SPLICING FACTOR C9ORF78"/>
    <property type="match status" value="1"/>
</dbReference>
<comment type="subcellular location">
    <subcellularLocation>
        <location evidence="1">Nucleus</location>
    </subcellularLocation>
</comment>
<feature type="compositionally biased region" description="Basic and acidic residues" evidence="4">
    <location>
        <begin position="64"/>
        <end position="93"/>
    </location>
</feature>
<sequence>MSQVKKRNYRKRLVEEDEVSSQDQSRDSTPTAAADDSDEIGENLQELLELRKFRRRQQGIDVQVLDKGDPRSKKKRQADVKKDEESEEKRPKVLETFTTQTDALDVDKHMMAYIEEEMRKRNGSTSQEDALDGDKNSSNELFQVPDHLKVEKKPINETNINLSTTMLTAIPEVDLGIDTRLRNIEETEKAKLRMLLNERDVNVGSSKSTDKVVLERFKKRYRK</sequence>
<feature type="region of interest" description="Disordered" evidence="4">
    <location>
        <begin position="119"/>
        <end position="140"/>
    </location>
</feature>
<feature type="region of interest" description="Disordered" evidence="4">
    <location>
        <begin position="1"/>
        <end position="43"/>
    </location>
</feature>
<evidence type="ECO:0000256" key="2">
    <source>
        <dbReference type="ARBA" id="ARBA00007643"/>
    </source>
</evidence>
<evidence type="ECO:0000256" key="3">
    <source>
        <dbReference type="ARBA" id="ARBA00023242"/>
    </source>
</evidence>
<accession>A0ABR2WKE7</accession>
<proteinExistence type="inferred from homology"/>
<dbReference type="PANTHER" id="PTHR13486">
    <property type="entry name" value="TELOMERE LENGTH AND SILENCING PROTEIN 1 TLS1 FAMILY MEMBER"/>
    <property type="match status" value="1"/>
</dbReference>
<comment type="caution">
    <text evidence="5">The sequence shown here is derived from an EMBL/GenBank/DDBJ whole genome shotgun (WGS) entry which is preliminary data.</text>
</comment>
<evidence type="ECO:0000313" key="6">
    <source>
        <dbReference type="Proteomes" id="UP001479436"/>
    </source>
</evidence>
<dbReference type="InterPro" id="IPR010756">
    <property type="entry name" value="Tls1-like"/>
</dbReference>
<feature type="compositionally biased region" description="Basic residues" evidence="4">
    <location>
        <begin position="1"/>
        <end position="11"/>
    </location>
</feature>
<organism evidence="5 6">
    <name type="scientific">Basidiobolus ranarum</name>
    <dbReference type="NCBI Taxonomy" id="34480"/>
    <lineage>
        <taxon>Eukaryota</taxon>
        <taxon>Fungi</taxon>
        <taxon>Fungi incertae sedis</taxon>
        <taxon>Zoopagomycota</taxon>
        <taxon>Entomophthoromycotina</taxon>
        <taxon>Basidiobolomycetes</taxon>
        <taxon>Basidiobolales</taxon>
        <taxon>Basidiobolaceae</taxon>
        <taxon>Basidiobolus</taxon>
    </lineage>
</organism>